<keyword evidence="2" id="KW-1185">Reference proteome</keyword>
<dbReference type="AlphaFoldDB" id="A0A813I123"/>
<name>A0A813I123_POLGL</name>
<evidence type="ECO:0000313" key="2">
    <source>
        <dbReference type="Proteomes" id="UP000654075"/>
    </source>
</evidence>
<dbReference type="Proteomes" id="UP000654075">
    <property type="component" value="Unassembled WGS sequence"/>
</dbReference>
<dbReference type="OrthoDB" id="409920at2759"/>
<evidence type="ECO:0000313" key="1">
    <source>
        <dbReference type="EMBL" id="CAE8643399.1"/>
    </source>
</evidence>
<comment type="caution">
    <text evidence="1">The sequence shown here is derived from an EMBL/GenBank/DDBJ whole genome shotgun (WGS) entry which is preliminary data.</text>
</comment>
<reference evidence="1" key="1">
    <citation type="submission" date="2021-02" db="EMBL/GenBank/DDBJ databases">
        <authorList>
            <person name="Dougan E. K."/>
            <person name="Rhodes N."/>
            <person name="Thang M."/>
            <person name="Chan C."/>
        </authorList>
    </citation>
    <scope>NUCLEOTIDE SEQUENCE</scope>
</reference>
<protein>
    <submittedName>
        <fullName evidence="1">Uncharacterized protein</fullName>
    </submittedName>
</protein>
<dbReference type="EMBL" id="CAJNNV010033352">
    <property type="protein sequence ID" value="CAE8643399.1"/>
    <property type="molecule type" value="Genomic_DNA"/>
</dbReference>
<dbReference type="OMA" id="ACTISFN"/>
<proteinExistence type="predicted"/>
<organism evidence="1 2">
    <name type="scientific">Polarella glacialis</name>
    <name type="common">Dinoflagellate</name>
    <dbReference type="NCBI Taxonomy" id="89957"/>
    <lineage>
        <taxon>Eukaryota</taxon>
        <taxon>Sar</taxon>
        <taxon>Alveolata</taxon>
        <taxon>Dinophyceae</taxon>
        <taxon>Suessiales</taxon>
        <taxon>Suessiaceae</taxon>
        <taxon>Polarella</taxon>
    </lineage>
</organism>
<sequence>MLHSKEPDLLNYSRYLDNFSDKRRAPACTISFNEKVKPIGKTAAQHLGPGQYKRDVDFVDDKFQQVRKGGLTGSASAPRFSFGHDSRVDLPTGVMKGVIRPANNWINPLGPGQYNRIDGTERHNRVMWPSSQAWTVPKGESAQSIREKKGTGISPGPGVYDLPSFFDDVGRQRQEAMEKSRRRGHSCHWENQFGTIFRSIHASATQKRGVIHAKVAAKPSSP</sequence>
<gene>
    <name evidence="1" type="ORF">PGLA1383_LOCUS57745</name>
</gene>
<accession>A0A813I123</accession>